<name>A0ACB7G8D7_MANES</name>
<comment type="caution">
    <text evidence="1">The sequence shown here is derived from an EMBL/GenBank/DDBJ whole genome shotgun (WGS) entry which is preliminary data.</text>
</comment>
<protein>
    <submittedName>
        <fullName evidence="1">Uncharacterized protein</fullName>
    </submittedName>
</protein>
<gene>
    <name evidence="1" type="ORF">MANES_16G117600v8</name>
</gene>
<dbReference type="EMBL" id="CM004402">
    <property type="protein sequence ID" value="KAG8636286.1"/>
    <property type="molecule type" value="Genomic_DNA"/>
</dbReference>
<reference evidence="2" key="1">
    <citation type="journal article" date="2016" name="Nat. Biotechnol.">
        <title>Sequencing wild and cultivated cassava and related species reveals extensive interspecific hybridization and genetic diversity.</title>
        <authorList>
            <person name="Bredeson J.V."/>
            <person name="Lyons J.B."/>
            <person name="Prochnik S.E."/>
            <person name="Wu G.A."/>
            <person name="Ha C.M."/>
            <person name="Edsinger-Gonzales E."/>
            <person name="Grimwood J."/>
            <person name="Schmutz J."/>
            <person name="Rabbi I.Y."/>
            <person name="Egesi C."/>
            <person name="Nauluvula P."/>
            <person name="Lebot V."/>
            <person name="Ndunguru J."/>
            <person name="Mkamilo G."/>
            <person name="Bart R.S."/>
            <person name="Setter T.L."/>
            <person name="Gleadow R.M."/>
            <person name="Kulakow P."/>
            <person name="Ferguson M.E."/>
            <person name="Rounsley S."/>
            <person name="Rokhsar D.S."/>
        </authorList>
    </citation>
    <scope>NUCLEOTIDE SEQUENCE [LARGE SCALE GENOMIC DNA]</scope>
    <source>
        <strain evidence="2">cv. AM560-2</strain>
    </source>
</reference>
<dbReference type="Proteomes" id="UP000091857">
    <property type="component" value="Chromosome 16"/>
</dbReference>
<proteinExistence type="predicted"/>
<sequence length="155" mass="18168">MSSINEKQEKRVRHLETKLMWIVTSYIVSQGIVFLSISRPSSISCNNWWYPFCLAFSVGSIFGMTFTSSISKWARTQYQYELNLLDLEMINYEMYLLKHGQPKVNALSNLEQQQRVLTPDKVKVYQRYAFMYLTTFSLIVFTFVILRSSSTLPCN</sequence>
<evidence type="ECO:0000313" key="2">
    <source>
        <dbReference type="Proteomes" id="UP000091857"/>
    </source>
</evidence>
<organism evidence="1 2">
    <name type="scientific">Manihot esculenta</name>
    <name type="common">Cassava</name>
    <name type="synonym">Jatropha manihot</name>
    <dbReference type="NCBI Taxonomy" id="3983"/>
    <lineage>
        <taxon>Eukaryota</taxon>
        <taxon>Viridiplantae</taxon>
        <taxon>Streptophyta</taxon>
        <taxon>Embryophyta</taxon>
        <taxon>Tracheophyta</taxon>
        <taxon>Spermatophyta</taxon>
        <taxon>Magnoliopsida</taxon>
        <taxon>eudicotyledons</taxon>
        <taxon>Gunneridae</taxon>
        <taxon>Pentapetalae</taxon>
        <taxon>rosids</taxon>
        <taxon>fabids</taxon>
        <taxon>Malpighiales</taxon>
        <taxon>Euphorbiaceae</taxon>
        <taxon>Crotonoideae</taxon>
        <taxon>Manihoteae</taxon>
        <taxon>Manihot</taxon>
    </lineage>
</organism>
<keyword evidence="2" id="KW-1185">Reference proteome</keyword>
<accession>A0ACB7G8D7</accession>
<evidence type="ECO:0000313" key="1">
    <source>
        <dbReference type="EMBL" id="KAG8636286.1"/>
    </source>
</evidence>